<gene>
    <name evidence="2" type="ORF">UH38_08600</name>
</gene>
<keyword evidence="3" id="KW-1185">Reference proteome</keyword>
<dbReference type="GO" id="GO:0006508">
    <property type="term" value="P:proteolysis"/>
    <property type="evidence" value="ECO:0007669"/>
    <property type="project" value="InterPro"/>
</dbReference>
<dbReference type="InterPro" id="IPR024079">
    <property type="entry name" value="MetalloPept_cat_dom_sf"/>
</dbReference>
<dbReference type="Gene3D" id="3.40.390.10">
    <property type="entry name" value="Collagenase (Catalytic Domain)"/>
    <property type="match status" value="1"/>
</dbReference>
<name>A0A0D8ZTX5_9CYAN</name>
<dbReference type="CDD" id="cd04279">
    <property type="entry name" value="ZnMc_MMP_like_1"/>
    <property type="match status" value="1"/>
</dbReference>
<evidence type="ECO:0000313" key="2">
    <source>
        <dbReference type="EMBL" id="KJH72218.1"/>
    </source>
</evidence>
<dbReference type="SMART" id="SM00235">
    <property type="entry name" value="ZnMc"/>
    <property type="match status" value="1"/>
</dbReference>
<protein>
    <submittedName>
        <fullName evidence="2">Peptidase</fullName>
    </submittedName>
</protein>
<dbReference type="SUPFAM" id="SSF55486">
    <property type="entry name" value="Metalloproteases ('zincins'), catalytic domain"/>
    <property type="match status" value="1"/>
</dbReference>
<dbReference type="STRING" id="1618023.UH38_08600"/>
<dbReference type="Proteomes" id="UP000032452">
    <property type="component" value="Unassembled WGS sequence"/>
</dbReference>
<reference evidence="2 3" key="1">
    <citation type="submission" date="2015-02" db="EMBL/GenBank/DDBJ databases">
        <title>Draft genome of a novel marine cyanobacterium (Chroococcales) isolated from South Atlantic Ocean.</title>
        <authorList>
            <person name="Rigonato J."/>
            <person name="Alvarenga D.O."/>
            <person name="Branco L.H."/>
            <person name="Varani A.M."/>
            <person name="Brandini F.P."/>
            <person name="Fiore M.F."/>
        </authorList>
    </citation>
    <scope>NUCLEOTIDE SEQUENCE [LARGE SCALE GENOMIC DNA]</scope>
    <source>
        <strain evidence="2 3">CENA595</strain>
    </source>
</reference>
<dbReference type="AlphaFoldDB" id="A0A0D8ZTX5"/>
<feature type="domain" description="Peptidase metallopeptidase" evidence="1">
    <location>
        <begin position="67"/>
        <end position="222"/>
    </location>
</feature>
<proteinExistence type="predicted"/>
<dbReference type="EMBL" id="JYON01000007">
    <property type="protein sequence ID" value="KJH72218.1"/>
    <property type="molecule type" value="Genomic_DNA"/>
</dbReference>
<comment type="caution">
    <text evidence="2">The sequence shown here is derived from an EMBL/GenBank/DDBJ whole genome shotgun (WGS) entry which is preliminary data.</text>
</comment>
<sequence>MGLLISTCLLVILIRVPLSTAQEHKLEAKLAILTASQSHPLPFTLAQWQDPQNSGDYFFEVKMTEVGYLVWSQFPIKVYIQPYNQSDRLWIEPVIRAVQEWNYFLPLQVVDNFQTADIRIVPKVPPLQTTNFLRARSAQTRYQLYVNSSKPAAILSHYCTILLNPRQSSRYIQAAARHELGHALGIWGHSPEATDALYFSQVSDIVPISSRDINTLKRVYQQPTRLGWQVAANSQP</sequence>
<dbReference type="PATRIC" id="fig|1618023.3.peg.3457"/>
<evidence type="ECO:0000313" key="3">
    <source>
        <dbReference type="Proteomes" id="UP000032452"/>
    </source>
</evidence>
<evidence type="ECO:0000259" key="1">
    <source>
        <dbReference type="SMART" id="SM00235"/>
    </source>
</evidence>
<organism evidence="2 3">
    <name type="scientific">Aliterella atlantica CENA595</name>
    <dbReference type="NCBI Taxonomy" id="1618023"/>
    <lineage>
        <taxon>Bacteria</taxon>
        <taxon>Bacillati</taxon>
        <taxon>Cyanobacteriota</taxon>
        <taxon>Cyanophyceae</taxon>
        <taxon>Chroococcidiopsidales</taxon>
        <taxon>Aliterellaceae</taxon>
        <taxon>Aliterella</taxon>
    </lineage>
</organism>
<accession>A0A0D8ZTX5</accession>
<dbReference type="GO" id="GO:0008270">
    <property type="term" value="F:zinc ion binding"/>
    <property type="evidence" value="ECO:0007669"/>
    <property type="project" value="InterPro"/>
</dbReference>
<dbReference type="GO" id="GO:0008237">
    <property type="term" value="F:metallopeptidase activity"/>
    <property type="evidence" value="ECO:0007669"/>
    <property type="project" value="InterPro"/>
</dbReference>
<dbReference type="InterPro" id="IPR006026">
    <property type="entry name" value="Peptidase_Metallo"/>
</dbReference>